<accession>A0A8K0TQ55</accession>
<organism evidence="2 3">
    <name type="scientific">Plectosphaerella cucumerina</name>
    <dbReference type="NCBI Taxonomy" id="40658"/>
    <lineage>
        <taxon>Eukaryota</taxon>
        <taxon>Fungi</taxon>
        <taxon>Dikarya</taxon>
        <taxon>Ascomycota</taxon>
        <taxon>Pezizomycotina</taxon>
        <taxon>Sordariomycetes</taxon>
        <taxon>Hypocreomycetidae</taxon>
        <taxon>Glomerellales</taxon>
        <taxon>Plectosphaerellaceae</taxon>
        <taxon>Plectosphaerella</taxon>
    </lineage>
</organism>
<gene>
    <name evidence="2" type="ORF">B0T11DRAFT_20875</name>
</gene>
<evidence type="ECO:0000313" key="2">
    <source>
        <dbReference type="EMBL" id="KAH7376434.1"/>
    </source>
</evidence>
<evidence type="ECO:0000313" key="3">
    <source>
        <dbReference type="Proteomes" id="UP000813385"/>
    </source>
</evidence>
<reference evidence="2" key="1">
    <citation type="journal article" date="2021" name="Nat. Commun.">
        <title>Genetic determinants of endophytism in the Arabidopsis root mycobiome.</title>
        <authorList>
            <person name="Mesny F."/>
            <person name="Miyauchi S."/>
            <person name="Thiergart T."/>
            <person name="Pickel B."/>
            <person name="Atanasova L."/>
            <person name="Karlsson M."/>
            <person name="Huettel B."/>
            <person name="Barry K.W."/>
            <person name="Haridas S."/>
            <person name="Chen C."/>
            <person name="Bauer D."/>
            <person name="Andreopoulos W."/>
            <person name="Pangilinan J."/>
            <person name="LaButti K."/>
            <person name="Riley R."/>
            <person name="Lipzen A."/>
            <person name="Clum A."/>
            <person name="Drula E."/>
            <person name="Henrissat B."/>
            <person name="Kohler A."/>
            <person name="Grigoriev I.V."/>
            <person name="Martin F.M."/>
            <person name="Hacquard S."/>
        </authorList>
    </citation>
    <scope>NUCLEOTIDE SEQUENCE</scope>
    <source>
        <strain evidence="2">MPI-CAGE-AT-0016</strain>
    </source>
</reference>
<proteinExistence type="predicted"/>
<feature type="region of interest" description="Disordered" evidence="1">
    <location>
        <begin position="1"/>
        <end position="20"/>
    </location>
</feature>
<feature type="region of interest" description="Disordered" evidence="1">
    <location>
        <begin position="265"/>
        <end position="284"/>
    </location>
</feature>
<protein>
    <submittedName>
        <fullName evidence="2">Uncharacterized protein</fullName>
    </submittedName>
</protein>
<evidence type="ECO:0000256" key="1">
    <source>
        <dbReference type="SAM" id="MobiDB-lite"/>
    </source>
</evidence>
<dbReference type="AlphaFoldDB" id="A0A8K0TQ55"/>
<sequence>MAGQPGIYIPKSTRRGRQEPAGWERVALSSHARAWASSPDGVCVSGRAARFGRHHETQAGQGAVWVPSCRYCSEAEPLPMGGSFSGRAAVRLGGGGVGPGPRPPPMCDWDAGSRAWWSHVLVVQMKPCATVEGRGAGMCQKVEGSGCDRLLHLRVIVARRGHQTAPARTHYIAVQMGRGEAVGGVFLVGVSRYGIKIARGKADESSACHDGQGTEQSMQQHLAARLPPSSLPLLPRLWLPPPASATIARCRTSTCKRNHLKQERQFRVPRTRQGCRGGGRRPRK</sequence>
<keyword evidence="3" id="KW-1185">Reference proteome</keyword>
<dbReference type="EMBL" id="JAGPXD010000001">
    <property type="protein sequence ID" value="KAH7376434.1"/>
    <property type="molecule type" value="Genomic_DNA"/>
</dbReference>
<comment type="caution">
    <text evidence="2">The sequence shown here is derived from an EMBL/GenBank/DDBJ whole genome shotgun (WGS) entry which is preliminary data.</text>
</comment>
<dbReference type="Proteomes" id="UP000813385">
    <property type="component" value="Unassembled WGS sequence"/>
</dbReference>
<name>A0A8K0TQ55_9PEZI</name>